<accession>A0A392PXL4</accession>
<evidence type="ECO:0000313" key="1">
    <source>
        <dbReference type="EMBL" id="MCI16180.1"/>
    </source>
</evidence>
<evidence type="ECO:0000313" key="2">
    <source>
        <dbReference type="Proteomes" id="UP000265520"/>
    </source>
</evidence>
<name>A0A392PXL4_9FABA</name>
<proteinExistence type="predicted"/>
<organism evidence="1 2">
    <name type="scientific">Trifolium medium</name>
    <dbReference type="NCBI Taxonomy" id="97028"/>
    <lineage>
        <taxon>Eukaryota</taxon>
        <taxon>Viridiplantae</taxon>
        <taxon>Streptophyta</taxon>
        <taxon>Embryophyta</taxon>
        <taxon>Tracheophyta</taxon>
        <taxon>Spermatophyta</taxon>
        <taxon>Magnoliopsida</taxon>
        <taxon>eudicotyledons</taxon>
        <taxon>Gunneridae</taxon>
        <taxon>Pentapetalae</taxon>
        <taxon>rosids</taxon>
        <taxon>fabids</taxon>
        <taxon>Fabales</taxon>
        <taxon>Fabaceae</taxon>
        <taxon>Papilionoideae</taxon>
        <taxon>50 kb inversion clade</taxon>
        <taxon>NPAAA clade</taxon>
        <taxon>Hologalegina</taxon>
        <taxon>IRL clade</taxon>
        <taxon>Trifolieae</taxon>
        <taxon>Trifolium</taxon>
    </lineage>
</organism>
<dbReference type="EMBL" id="LXQA010099743">
    <property type="protein sequence ID" value="MCI16180.1"/>
    <property type="molecule type" value="Genomic_DNA"/>
</dbReference>
<protein>
    <submittedName>
        <fullName evidence="1">Uncharacterized protein</fullName>
    </submittedName>
</protein>
<dbReference type="AlphaFoldDB" id="A0A392PXL4"/>
<reference evidence="1 2" key="1">
    <citation type="journal article" date="2018" name="Front. Plant Sci.">
        <title>Red Clover (Trifolium pratense) and Zigzag Clover (T. medium) - A Picture of Genomic Similarities and Differences.</title>
        <authorList>
            <person name="Dluhosova J."/>
            <person name="Istvanek J."/>
            <person name="Nedelnik J."/>
            <person name="Repkova J."/>
        </authorList>
    </citation>
    <scope>NUCLEOTIDE SEQUENCE [LARGE SCALE GENOMIC DNA]</scope>
    <source>
        <strain evidence="2">cv. 10/8</strain>
        <tissue evidence="1">Leaf</tissue>
    </source>
</reference>
<keyword evidence="2" id="KW-1185">Reference proteome</keyword>
<sequence length="70" mass="7796">MALVHLPAKGIVCLVLEPEAIVVDLKLSQRKGLGFVIRNSGNPKNFCELEYGKRLEAKVMKKSLRIGDNF</sequence>
<comment type="caution">
    <text evidence="1">The sequence shown here is derived from an EMBL/GenBank/DDBJ whole genome shotgun (WGS) entry which is preliminary data.</text>
</comment>
<dbReference type="Proteomes" id="UP000265520">
    <property type="component" value="Unassembled WGS sequence"/>
</dbReference>